<comment type="caution">
    <text evidence="3">The sequence shown here is derived from an EMBL/GenBank/DDBJ whole genome shotgun (WGS) entry which is preliminary data.</text>
</comment>
<evidence type="ECO:0000313" key="4">
    <source>
        <dbReference type="Proteomes" id="UP001063166"/>
    </source>
</evidence>
<keyword evidence="2" id="KW-0812">Transmembrane</keyword>
<keyword evidence="4" id="KW-1185">Reference proteome</keyword>
<evidence type="ECO:0000256" key="1">
    <source>
        <dbReference type="SAM" id="MobiDB-lite"/>
    </source>
</evidence>
<keyword evidence="2" id="KW-0472">Membrane</keyword>
<feature type="compositionally biased region" description="Polar residues" evidence="1">
    <location>
        <begin position="1528"/>
        <end position="1537"/>
    </location>
</feature>
<feature type="region of interest" description="Disordered" evidence="1">
    <location>
        <begin position="319"/>
        <end position="343"/>
    </location>
</feature>
<dbReference type="Proteomes" id="UP001063166">
    <property type="component" value="Unassembled WGS sequence"/>
</dbReference>
<protein>
    <submittedName>
        <fullName evidence="3">Uncharacterized protein</fullName>
    </submittedName>
</protein>
<proteinExistence type="predicted"/>
<reference evidence="3" key="1">
    <citation type="submission" date="2022-07" db="EMBL/GenBank/DDBJ databases">
        <title>The genome of Lyophyllum shimeji provides insight into the initial evolution of ectomycorrhizal fungal genome.</title>
        <authorList>
            <person name="Kobayashi Y."/>
            <person name="Shibata T."/>
            <person name="Hirakawa H."/>
            <person name="Shigenobu S."/>
            <person name="Nishiyama T."/>
            <person name="Yamada A."/>
            <person name="Hasebe M."/>
            <person name="Kawaguchi M."/>
        </authorList>
    </citation>
    <scope>NUCLEOTIDE SEQUENCE</scope>
    <source>
        <strain evidence="3">AT787</strain>
    </source>
</reference>
<feature type="compositionally biased region" description="Polar residues" evidence="1">
    <location>
        <begin position="329"/>
        <end position="340"/>
    </location>
</feature>
<feature type="transmembrane region" description="Helical" evidence="2">
    <location>
        <begin position="20"/>
        <end position="44"/>
    </location>
</feature>
<feature type="region of interest" description="Disordered" evidence="1">
    <location>
        <begin position="54"/>
        <end position="75"/>
    </location>
</feature>
<feature type="region of interest" description="Disordered" evidence="1">
    <location>
        <begin position="1497"/>
        <end position="1574"/>
    </location>
</feature>
<evidence type="ECO:0000256" key="2">
    <source>
        <dbReference type="SAM" id="Phobius"/>
    </source>
</evidence>
<dbReference type="OrthoDB" id="2691851at2759"/>
<sequence length="1574" mass="174239">MASPDEPSNAPSQQRSSKRLPTWVTLAAFAGTSVALAIPIVMLARQRRNVLRKALNDSSPAPPRRSGTPGAGRFAGTAAPVLEKAQFKSSTVDTSQRDTLSAVSKTDLSTVLFAGKAFAIATGIVTVAGVAITLGVKTMMGVRDAKEFGDRMRKAVWQRLPSLTTRIHRPPEVDDLGVPYSDSSEPDSTWKWEEAEKRLQAAWADGGFAAWLQTALKEMEAEVKMERARRQKDHILRLDRARSSAAVYTVQTNTVHTAEPHTPSLNHVAPQNSSRFEFFLSTSPTTRDVTAAPRRCPQCDRTFSEGANEWSIRKHMEGSKCSGSAKYKPSSSRQRPSSVTLPPPYVLGPPEITPSASHVPASPSIARLPTDTLCPGLSLQWDANSFWTTYPFHIHDPTSKHHPNYLFTSFYPPQIRSKDCQGAGITADGLLPCAKCTRLTLEIEIVRERAHRSFRSVRSDTVLSYSQLRDKYLMKQRYANALKLKNLNLSRSCTSTRAHVKTFSKIFQFVGQHPVPGLHRVFSNAVKEGWGAPKLLERLRAAASGTYTPRNYTQYEIDLTILLYELGGGGAVHAMAHSIFLTPSLNTIQPFRRQHQLKPSVDASGVKITDVLHNINALFGPQKSRNDRLRVQDGSLSSADEPPRRCGHTLSFDELATERKIDYLAETDEMGGFCLEHVGALETVKIGKHISTVESAVQAVKDGKVHVAHETSVGAISHLSRNNYGAKPVFMGPTCKKGTWRDSLRNMQTVLEAWKRSPNGEQKYGPILSAASDGDATRRAALFMMCMHSEIAPDDPLFPYICELPGLNRSVGDENLTMDFDYKHLFKRLCSLLCSSEGMVVKDVCVNRDLLFFWLERLPGHDWSEFSVHALLDPSDAQDVPRAVKLLLSIIELGELDKNELDPSEAADFEALCLLGEAFDALLQPFINIDYSLSQQITSLVKFAHLICGLYLSNGTSFLSNQLYGDLQAMVKNAVLMVPKTRLIDPSLDVFICLLGDDVLESLFGRCRMLGGHSPNCSIGELRDRFGSAMNLDMVYGRRAEFERKPKRLALIRSRGLDHRRPSHWRANILAVSCDTKKCWRDGMKDAEGTLRKHGVKMSITFEDRWKQRNTDLLRPSGGKYPAISAEIDRSMVTLSSDPSAAAPSIETETNPIREIDFEALITKEKAQRAAASAAAQPHSVFAEIDAEGQLVHKKSITRTLFDMTQDTHVSHDRLARVRGFTHTGKSWAHESPGNSPVSASTHFQLKKLFTTLICYNGTHLGLAVCKCTLIKRGPASSKSPSISAVPLAELGLPMSPYTVYGQVFSVLPLSANAAEWAWDGEFVSLSLKKNPKSGSDDVARLRNLQFSVTSRLIDPIQQCAHKVSVAEIHSTGPMPFTCSRERTWIFSDVDMRSSWDRLWRCLSLDPSLYDKIPRFTGVSEGRFPYQVAPSPEFRQGLIYALLIAVKDADRQTHMGRHIRKAMREVFDESVKNPLAPSAPHPENIRKTHATAVNAHMPHAPETRHRTPSSPPRGMGGPGSGGPPRQRVTVTLSQHELTNPRDTQRNALVSASKKIQPPPAPTTHHHFPLPYAAP</sequence>
<gene>
    <name evidence="3" type="ORF">LshimejAT787_0605990</name>
</gene>
<accession>A0A9P3PQB1</accession>
<organism evidence="3 4">
    <name type="scientific">Lyophyllum shimeji</name>
    <name type="common">Hon-shimeji</name>
    <name type="synonym">Tricholoma shimeji</name>
    <dbReference type="NCBI Taxonomy" id="47721"/>
    <lineage>
        <taxon>Eukaryota</taxon>
        <taxon>Fungi</taxon>
        <taxon>Dikarya</taxon>
        <taxon>Basidiomycota</taxon>
        <taxon>Agaricomycotina</taxon>
        <taxon>Agaricomycetes</taxon>
        <taxon>Agaricomycetidae</taxon>
        <taxon>Agaricales</taxon>
        <taxon>Tricholomatineae</taxon>
        <taxon>Lyophyllaceae</taxon>
        <taxon>Lyophyllum</taxon>
    </lineage>
</organism>
<name>A0A9P3PQB1_LYOSH</name>
<dbReference type="EMBL" id="BRPK01000006">
    <property type="protein sequence ID" value="GLB39437.1"/>
    <property type="molecule type" value="Genomic_DNA"/>
</dbReference>
<keyword evidence="2" id="KW-1133">Transmembrane helix</keyword>
<feature type="transmembrane region" description="Helical" evidence="2">
    <location>
        <begin position="117"/>
        <end position="136"/>
    </location>
</feature>
<evidence type="ECO:0000313" key="3">
    <source>
        <dbReference type="EMBL" id="GLB39437.1"/>
    </source>
</evidence>